<evidence type="ECO:0000313" key="5">
    <source>
        <dbReference type="EMBL" id="KFD57590.1"/>
    </source>
</evidence>
<dbReference type="CDD" id="cd00051">
    <property type="entry name" value="EFh"/>
    <property type="match status" value="2"/>
</dbReference>
<dbReference type="InterPro" id="IPR018247">
    <property type="entry name" value="EF_Hand_1_Ca_BS"/>
</dbReference>
<evidence type="ECO:0000256" key="3">
    <source>
        <dbReference type="ARBA" id="ARBA00022837"/>
    </source>
</evidence>
<dbReference type="SUPFAM" id="SSF47473">
    <property type="entry name" value="EF-hand"/>
    <property type="match status" value="1"/>
</dbReference>
<gene>
    <name evidence="5" type="ORF">M513_01693</name>
</gene>
<evidence type="ECO:0000256" key="1">
    <source>
        <dbReference type="ARBA" id="ARBA00022723"/>
    </source>
</evidence>
<dbReference type="AlphaFoldDB" id="A0A085MK44"/>
<feature type="domain" description="EF-hand" evidence="4">
    <location>
        <begin position="165"/>
        <end position="200"/>
    </location>
</feature>
<keyword evidence="3" id="KW-0106">Calcium</keyword>
<evidence type="ECO:0000313" key="6">
    <source>
        <dbReference type="Proteomes" id="UP000030764"/>
    </source>
</evidence>
<organism evidence="5 6">
    <name type="scientific">Trichuris suis</name>
    <name type="common">pig whipworm</name>
    <dbReference type="NCBI Taxonomy" id="68888"/>
    <lineage>
        <taxon>Eukaryota</taxon>
        <taxon>Metazoa</taxon>
        <taxon>Ecdysozoa</taxon>
        <taxon>Nematoda</taxon>
        <taxon>Enoplea</taxon>
        <taxon>Dorylaimia</taxon>
        <taxon>Trichinellida</taxon>
        <taxon>Trichuridae</taxon>
        <taxon>Trichuris</taxon>
    </lineage>
</organism>
<feature type="domain" description="EF-hand" evidence="4">
    <location>
        <begin position="129"/>
        <end position="164"/>
    </location>
</feature>
<dbReference type="Pfam" id="PF13833">
    <property type="entry name" value="EF-hand_8"/>
    <property type="match status" value="1"/>
</dbReference>
<dbReference type="Proteomes" id="UP000030764">
    <property type="component" value="Unassembled WGS sequence"/>
</dbReference>
<keyword evidence="1" id="KW-0479">Metal-binding</keyword>
<accession>A0A085MK44</accession>
<keyword evidence="2" id="KW-0677">Repeat</keyword>
<sequence>MYSSGSGASSVFYRRGNSLRSTKRHLIKPSSFAKKSGERLTLLQYLRAIWSSLYDFVFGTDDLSLTAGNLDLPVLLHRSAGIDYLTSVTDFSRNEVKAIYRGFREESPTGRMSVEEFTDMYGKLFPNAGTESFAKFVFGSFDLDKNGSLTFDGFLTLFSTLLRGTVEEKLQWVFKLYDTNKDGLLTQSDLEKILLSVYSLGGEETLNDVSQEQINEHANFIFKKMDSSRKGAVTCAEFVQFCLNVSPRLKLLICERRLSASYSTGLSNICKHTPIHGNGKMRNMKLVLRGTDFANF</sequence>
<dbReference type="Pfam" id="PF13499">
    <property type="entry name" value="EF-hand_7"/>
    <property type="match status" value="1"/>
</dbReference>
<dbReference type="Gene3D" id="1.10.238.10">
    <property type="entry name" value="EF-hand"/>
    <property type="match status" value="1"/>
</dbReference>
<dbReference type="InterPro" id="IPR002048">
    <property type="entry name" value="EF_hand_dom"/>
</dbReference>
<dbReference type="SMART" id="SM00054">
    <property type="entry name" value="EFh"/>
    <property type="match status" value="3"/>
</dbReference>
<name>A0A085MK44_9BILA</name>
<feature type="domain" description="EF-hand" evidence="4">
    <location>
        <begin position="213"/>
        <end position="248"/>
    </location>
</feature>
<proteinExistence type="predicted"/>
<dbReference type="InterPro" id="IPR028846">
    <property type="entry name" value="Recoverin"/>
</dbReference>
<reference evidence="5 6" key="1">
    <citation type="journal article" date="2014" name="Nat. Genet.">
        <title>Genome and transcriptome of the porcine whipworm Trichuris suis.</title>
        <authorList>
            <person name="Jex A.R."/>
            <person name="Nejsum P."/>
            <person name="Schwarz E.M."/>
            <person name="Hu L."/>
            <person name="Young N.D."/>
            <person name="Hall R.S."/>
            <person name="Korhonen P.K."/>
            <person name="Liao S."/>
            <person name="Thamsborg S."/>
            <person name="Xia J."/>
            <person name="Xu P."/>
            <person name="Wang S."/>
            <person name="Scheerlinck J.P."/>
            <person name="Hofmann A."/>
            <person name="Sternberg P.W."/>
            <person name="Wang J."/>
            <person name="Gasser R.B."/>
        </authorList>
    </citation>
    <scope>NUCLEOTIDE SEQUENCE [LARGE SCALE GENOMIC DNA]</scope>
    <source>
        <strain evidence="5">DCEP-RM93M</strain>
    </source>
</reference>
<evidence type="ECO:0000259" key="4">
    <source>
        <dbReference type="PROSITE" id="PS50222"/>
    </source>
</evidence>
<dbReference type="PANTHER" id="PTHR23055">
    <property type="entry name" value="CALCIUM BINDING PROTEINS"/>
    <property type="match status" value="1"/>
</dbReference>
<dbReference type="EMBL" id="KL363188">
    <property type="protein sequence ID" value="KFD57590.1"/>
    <property type="molecule type" value="Genomic_DNA"/>
</dbReference>
<dbReference type="InterPro" id="IPR011992">
    <property type="entry name" value="EF-hand-dom_pair"/>
</dbReference>
<dbReference type="PRINTS" id="PR00450">
    <property type="entry name" value="RECOVERIN"/>
</dbReference>
<dbReference type="GO" id="GO:0005509">
    <property type="term" value="F:calcium ion binding"/>
    <property type="evidence" value="ECO:0007669"/>
    <property type="project" value="InterPro"/>
</dbReference>
<keyword evidence="6" id="KW-1185">Reference proteome</keyword>
<evidence type="ECO:0000256" key="2">
    <source>
        <dbReference type="ARBA" id="ARBA00022737"/>
    </source>
</evidence>
<protein>
    <recommendedName>
        <fullName evidence="4">EF-hand domain-containing protein</fullName>
    </recommendedName>
</protein>
<dbReference type="PROSITE" id="PS00018">
    <property type="entry name" value="EF_HAND_1"/>
    <property type="match status" value="1"/>
</dbReference>
<dbReference type="PANTHER" id="PTHR23055:SF167">
    <property type="entry name" value="EF-HAND DOMAIN-CONTAINING PROTEIN"/>
    <property type="match status" value="1"/>
</dbReference>
<dbReference type="PROSITE" id="PS50222">
    <property type="entry name" value="EF_HAND_2"/>
    <property type="match status" value="3"/>
</dbReference>